<protein>
    <recommendedName>
        <fullName evidence="3">ParB/Sulfiredoxin domain-containing protein</fullName>
    </recommendedName>
</protein>
<comment type="caution">
    <text evidence="1">The sequence shown here is derived from an EMBL/GenBank/DDBJ whole genome shotgun (WGS) entry which is preliminary data.</text>
</comment>
<proteinExistence type="predicted"/>
<dbReference type="EMBL" id="BMME01000001">
    <property type="protein sequence ID" value="GGK02949.1"/>
    <property type="molecule type" value="Genomic_DNA"/>
</dbReference>
<organism evidence="1 2">
    <name type="scientific">Luteimonas terricola</name>
    <dbReference type="NCBI Taxonomy" id="645597"/>
    <lineage>
        <taxon>Bacteria</taxon>
        <taxon>Pseudomonadati</taxon>
        <taxon>Pseudomonadota</taxon>
        <taxon>Gammaproteobacteria</taxon>
        <taxon>Lysobacterales</taxon>
        <taxon>Lysobacteraceae</taxon>
        <taxon>Luteimonas</taxon>
    </lineage>
</organism>
<dbReference type="Proteomes" id="UP000599009">
    <property type="component" value="Unassembled WGS sequence"/>
</dbReference>
<name>A0ABQ2EAJ0_9GAMM</name>
<dbReference type="RefSeq" id="WP_132985042.1">
    <property type="nucleotide sequence ID" value="NZ_BMME01000001.1"/>
</dbReference>
<keyword evidence="2" id="KW-1185">Reference proteome</keyword>
<evidence type="ECO:0008006" key="3">
    <source>
        <dbReference type="Google" id="ProtNLM"/>
    </source>
</evidence>
<gene>
    <name evidence="1" type="ORF">GCM10011394_10060</name>
</gene>
<sequence length="374" mass="42110">MPTPPPIEYAPADELFLDPANPRLGRRVASENLSQAAILEVMKDWTPEELATSFLESGFWPQEALIVVEEERYGANKLVVIEGNRRLAAIKLLQLAKDGQPISPKWREIAASGDLQAEFFDSIPYIKVENRAKVSAYLGYRHVTGIKEWKPAEKAEYIAKLIEDEGLGYDEVRRKIGSKMPVVRQHYIAFRLLTQMDAHDSIDVDAVEQKFSVMYLSLRTAGVRSYLEIDMDASPDRARRPVPEAALPKLENYAKWLFGNADTDPLFTDSRYVDDFGKVLQSAEAIEYLERTETPRFEVALRKSGAAESQIVDYVMRASDNIQQALAEAHVFRRSDELNKAVSRLGADAMQLISIFPAIKKQILAEWGEDASAS</sequence>
<evidence type="ECO:0000313" key="2">
    <source>
        <dbReference type="Proteomes" id="UP000599009"/>
    </source>
</evidence>
<accession>A0ABQ2EAJ0</accession>
<reference evidence="2" key="1">
    <citation type="journal article" date="2019" name="Int. J. Syst. Evol. Microbiol.">
        <title>The Global Catalogue of Microorganisms (GCM) 10K type strain sequencing project: providing services to taxonomists for standard genome sequencing and annotation.</title>
        <authorList>
            <consortium name="The Broad Institute Genomics Platform"/>
            <consortium name="The Broad Institute Genome Sequencing Center for Infectious Disease"/>
            <person name="Wu L."/>
            <person name="Ma J."/>
        </authorList>
    </citation>
    <scope>NUCLEOTIDE SEQUENCE [LARGE SCALE GENOMIC DNA]</scope>
    <source>
        <strain evidence="2">CGMCC 1.8985</strain>
    </source>
</reference>
<evidence type="ECO:0000313" key="1">
    <source>
        <dbReference type="EMBL" id="GGK02949.1"/>
    </source>
</evidence>